<gene>
    <name evidence="1" type="primary">Nfu_g_1_017567</name>
</gene>
<feature type="non-terminal residue" evidence="1">
    <location>
        <position position="48"/>
    </location>
</feature>
<dbReference type="AlphaFoldDB" id="A0A1A8FY12"/>
<protein>
    <submittedName>
        <fullName evidence="1">Uncharacterized protein</fullName>
    </submittedName>
</protein>
<reference evidence="1" key="1">
    <citation type="submission" date="2016-05" db="EMBL/GenBank/DDBJ databases">
        <authorList>
            <person name="Lavstsen T."/>
            <person name="Jespersen J.S."/>
        </authorList>
    </citation>
    <scope>NUCLEOTIDE SEQUENCE</scope>
    <source>
        <tissue evidence="1">Brain</tissue>
    </source>
</reference>
<reference evidence="1" key="2">
    <citation type="submission" date="2016-06" db="EMBL/GenBank/DDBJ databases">
        <title>The genome of a short-lived fish provides insights into sex chromosome evolution and the genetic control of aging.</title>
        <authorList>
            <person name="Reichwald K."/>
            <person name="Felder M."/>
            <person name="Petzold A."/>
            <person name="Koch P."/>
            <person name="Groth M."/>
            <person name="Platzer M."/>
        </authorList>
    </citation>
    <scope>NUCLEOTIDE SEQUENCE</scope>
    <source>
        <tissue evidence="1">Brain</tissue>
    </source>
</reference>
<accession>A0A1A8FY12</accession>
<proteinExistence type="predicted"/>
<sequence length="48" mass="5564">MLIDYFLFSSGVRMFPFFASLLLIASLSRTLAQNVDEEGKTHRRSRLK</sequence>
<dbReference type="EMBL" id="HAEB01016467">
    <property type="protein sequence ID" value="SBQ62994.1"/>
    <property type="molecule type" value="Transcribed_RNA"/>
</dbReference>
<evidence type="ECO:0000313" key="1">
    <source>
        <dbReference type="EMBL" id="SBQ62994.1"/>
    </source>
</evidence>
<organism evidence="1">
    <name type="scientific">Nothobranchius korthausae</name>
    <dbReference type="NCBI Taxonomy" id="1143690"/>
    <lineage>
        <taxon>Eukaryota</taxon>
        <taxon>Metazoa</taxon>
        <taxon>Chordata</taxon>
        <taxon>Craniata</taxon>
        <taxon>Vertebrata</taxon>
        <taxon>Euteleostomi</taxon>
        <taxon>Actinopterygii</taxon>
        <taxon>Neopterygii</taxon>
        <taxon>Teleostei</taxon>
        <taxon>Neoteleostei</taxon>
        <taxon>Acanthomorphata</taxon>
        <taxon>Ovalentaria</taxon>
        <taxon>Atherinomorphae</taxon>
        <taxon>Cyprinodontiformes</taxon>
        <taxon>Nothobranchiidae</taxon>
        <taxon>Nothobranchius</taxon>
    </lineage>
</organism>
<name>A0A1A8FY12_9TELE</name>